<organism evidence="3 4">
    <name type="scientific">Zhongshania aliphaticivorans</name>
    <dbReference type="NCBI Taxonomy" id="1470434"/>
    <lineage>
        <taxon>Bacteria</taxon>
        <taxon>Pseudomonadati</taxon>
        <taxon>Pseudomonadota</taxon>
        <taxon>Gammaproteobacteria</taxon>
        <taxon>Cellvibrionales</taxon>
        <taxon>Spongiibacteraceae</taxon>
        <taxon>Zhongshania</taxon>
    </lineage>
</organism>
<dbReference type="RefSeq" id="WP_008246376.1">
    <property type="nucleotide sequence ID" value="NZ_CP014544.1"/>
</dbReference>
<evidence type="ECO:0000313" key="3">
    <source>
        <dbReference type="EMBL" id="AMO67659.1"/>
    </source>
</evidence>
<evidence type="ECO:0000313" key="4">
    <source>
        <dbReference type="Proteomes" id="UP000074119"/>
    </source>
</evidence>
<protein>
    <recommendedName>
        <fullName evidence="2">DUF2489 domain-containing protein</fullName>
    </recommendedName>
</protein>
<keyword evidence="1" id="KW-0472">Membrane</keyword>
<dbReference type="KEGG" id="zal:AZF00_04815"/>
<dbReference type="Pfam" id="PF10675">
    <property type="entry name" value="DUF2489"/>
    <property type="match status" value="1"/>
</dbReference>
<keyword evidence="1" id="KW-1133">Transmembrane helix</keyword>
<gene>
    <name evidence="3" type="ORF">AZF00_04815</name>
</gene>
<name>A0A127M341_9GAMM</name>
<dbReference type="AlphaFoldDB" id="A0A127M341"/>
<dbReference type="EMBL" id="CP014544">
    <property type="protein sequence ID" value="AMO67659.1"/>
    <property type="molecule type" value="Genomic_DNA"/>
</dbReference>
<sequence length="152" mass="16564">MGEYGVWLVAATLIIVVLMVIAGRLLWQLREQRRREQAERSGFQNELEVQGVAAREGISILTRSYLAGQLGASECALRVAVLAETAAVDSAYSADIAVFSDMAASLAHIPTHADWKALSAEERASYSAEMGLLEARYLDSLQRAAEHLSKIT</sequence>
<reference evidence="3 4" key="1">
    <citation type="submission" date="2015-12" db="EMBL/GenBank/DDBJ databases">
        <authorList>
            <person name="Shamseldin A."/>
            <person name="Moawad H."/>
            <person name="Abd El-Rahim W.M."/>
            <person name="Sadowsky M.J."/>
        </authorList>
    </citation>
    <scope>NUCLEOTIDE SEQUENCE [LARGE SCALE GENOMIC DNA]</scope>
    <source>
        <strain evidence="3 4">SM2</strain>
    </source>
</reference>
<evidence type="ECO:0000256" key="1">
    <source>
        <dbReference type="SAM" id="Phobius"/>
    </source>
</evidence>
<feature type="transmembrane region" description="Helical" evidence="1">
    <location>
        <begin position="6"/>
        <end position="27"/>
    </location>
</feature>
<feature type="domain" description="DUF2489" evidence="2">
    <location>
        <begin position="15"/>
        <end position="148"/>
    </location>
</feature>
<evidence type="ECO:0000259" key="2">
    <source>
        <dbReference type="Pfam" id="PF10675"/>
    </source>
</evidence>
<keyword evidence="1" id="KW-0812">Transmembrane</keyword>
<proteinExistence type="predicted"/>
<accession>A0A127M341</accession>
<dbReference type="InterPro" id="IPR019617">
    <property type="entry name" value="DUF2489"/>
</dbReference>
<dbReference type="Proteomes" id="UP000074119">
    <property type="component" value="Chromosome"/>
</dbReference>
<dbReference type="STRING" id="1470434.AZF00_04815"/>